<evidence type="ECO:0000313" key="1">
    <source>
        <dbReference type="EMBL" id="KAB2815858.1"/>
    </source>
</evidence>
<evidence type="ECO:0000313" key="2">
    <source>
        <dbReference type="Proteomes" id="UP000484164"/>
    </source>
</evidence>
<protein>
    <submittedName>
        <fullName evidence="1">Uncharacterized protein</fullName>
    </submittedName>
</protein>
<reference evidence="1 2" key="1">
    <citation type="submission" date="2019-10" db="EMBL/GenBank/DDBJ databases">
        <title>Genome sequence of Phaeocystidibacter marisrubri JCM30614 (type strain).</title>
        <authorList>
            <person name="Bowman J.P."/>
        </authorList>
    </citation>
    <scope>NUCLEOTIDE SEQUENCE [LARGE SCALE GENOMIC DNA]</scope>
    <source>
        <strain evidence="1 2">JCM 30614</strain>
    </source>
</reference>
<name>A0A6L3ZE41_9FLAO</name>
<proteinExistence type="predicted"/>
<keyword evidence="2" id="KW-1185">Reference proteome</keyword>
<dbReference type="Proteomes" id="UP000484164">
    <property type="component" value="Unassembled WGS sequence"/>
</dbReference>
<dbReference type="OrthoDB" id="1250699at2"/>
<gene>
    <name evidence="1" type="ORF">F8C82_09170</name>
</gene>
<organism evidence="1 2">
    <name type="scientific">Phaeocystidibacter marisrubri</name>
    <dbReference type="NCBI Taxonomy" id="1577780"/>
    <lineage>
        <taxon>Bacteria</taxon>
        <taxon>Pseudomonadati</taxon>
        <taxon>Bacteroidota</taxon>
        <taxon>Flavobacteriia</taxon>
        <taxon>Flavobacteriales</taxon>
        <taxon>Phaeocystidibacteraceae</taxon>
        <taxon>Phaeocystidibacter</taxon>
    </lineage>
</organism>
<sequence length="175" mass="20230">MQKLRITVGLLFTALLLWQAMGVFPTFEFTLNRVRREMKAAIKNGVPESEWVEFAIDSIQSHITWTKPEKEFRYRDKMYDVLHYRGDSSEIVVCIMDVKESGLFEHLEELVAQSGYGNDDHPGPIRQVIKAFSPVYILSEDMLIPPALSWHVIHRSEYHLPGSAIHPREVEHPPC</sequence>
<comment type="caution">
    <text evidence="1">The sequence shown here is derived from an EMBL/GenBank/DDBJ whole genome shotgun (WGS) entry which is preliminary data.</text>
</comment>
<accession>A0A6L3ZE41</accession>
<dbReference type="AlphaFoldDB" id="A0A6L3ZE41"/>
<dbReference type="EMBL" id="WBVQ01000002">
    <property type="protein sequence ID" value="KAB2815858.1"/>
    <property type="molecule type" value="Genomic_DNA"/>
</dbReference>
<dbReference type="RefSeq" id="WP_151693287.1">
    <property type="nucleotide sequence ID" value="NZ_BMGX01000001.1"/>
</dbReference>